<dbReference type="SUPFAM" id="SSF56281">
    <property type="entry name" value="Metallo-hydrolase/oxidoreductase"/>
    <property type="match status" value="1"/>
</dbReference>
<organism evidence="8 9">
    <name type="scientific">Vibrio scophthalmi</name>
    <dbReference type="NCBI Taxonomy" id="45658"/>
    <lineage>
        <taxon>Bacteria</taxon>
        <taxon>Pseudomonadati</taxon>
        <taxon>Pseudomonadota</taxon>
        <taxon>Gammaproteobacteria</taxon>
        <taxon>Vibrionales</taxon>
        <taxon>Vibrionaceae</taxon>
        <taxon>Vibrio</taxon>
    </lineage>
</organism>
<evidence type="ECO:0000256" key="2">
    <source>
        <dbReference type="ARBA" id="ARBA00022475"/>
    </source>
</evidence>
<keyword evidence="5 6" id="KW-0472">Membrane</keyword>
<evidence type="ECO:0000313" key="9">
    <source>
        <dbReference type="Proteomes" id="UP000095131"/>
    </source>
</evidence>
<feature type="transmembrane region" description="Helical" evidence="6">
    <location>
        <begin position="450"/>
        <end position="467"/>
    </location>
</feature>
<keyword evidence="4 6" id="KW-1133">Transmembrane helix</keyword>
<dbReference type="NCBIfam" id="TIGR00361">
    <property type="entry name" value="ComEC_Rec2"/>
    <property type="match status" value="1"/>
</dbReference>
<dbReference type="PANTHER" id="PTHR30619">
    <property type="entry name" value="DNA INTERNALIZATION/COMPETENCE PROTEIN COMEC/REC2"/>
    <property type="match status" value="1"/>
</dbReference>
<dbReference type="PANTHER" id="PTHR30619:SF1">
    <property type="entry name" value="RECOMBINATION PROTEIN 2"/>
    <property type="match status" value="1"/>
</dbReference>
<keyword evidence="2" id="KW-1003">Cell membrane</keyword>
<feature type="transmembrane region" description="Helical" evidence="6">
    <location>
        <begin position="29"/>
        <end position="45"/>
    </location>
</feature>
<dbReference type="InterPro" id="IPR025405">
    <property type="entry name" value="DUF4131"/>
</dbReference>
<dbReference type="NCBIfam" id="TIGR00360">
    <property type="entry name" value="ComEC_N-term"/>
    <property type="match status" value="1"/>
</dbReference>
<dbReference type="GO" id="GO:0030420">
    <property type="term" value="P:establishment of competence for transformation"/>
    <property type="evidence" value="ECO:0007669"/>
    <property type="project" value="InterPro"/>
</dbReference>
<feature type="domain" description="Metallo-beta-lactamase" evidence="7">
    <location>
        <begin position="501"/>
        <end position="682"/>
    </location>
</feature>
<dbReference type="Proteomes" id="UP000095131">
    <property type="component" value="Unassembled WGS sequence"/>
</dbReference>
<dbReference type="AlphaFoldDB" id="A0A1E3WPL6"/>
<dbReference type="SMART" id="SM00849">
    <property type="entry name" value="Lactamase_B"/>
    <property type="match status" value="1"/>
</dbReference>
<dbReference type="GO" id="GO:0005886">
    <property type="term" value="C:plasma membrane"/>
    <property type="evidence" value="ECO:0007669"/>
    <property type="project" value="UniProtKB-SubCell"/>
</dbReference>
<feature type="transmembrane region" description="Helical" evidence="6">
    <location>
        <begin position="390"/>
        <end position="413"/>
    </location>
</feature>
<evidence type="ECO:0000256" key="5">
    <source>
        <dbReference type="ARBA" id="ARBA00023136"/>
    </source>
</evidence>
<evidence type="ECO:0000259" key="7">
    <source>
        <dbReference type="SMART" id="SM00849"/>
    </source>
</evidence>
<evidence type="ECO:0000313" key="8">
    <source>
        <dbReference type="EMBL" id="ODS11704.1"/>
    </source>
</evidence>
<dbReference type="Pfam" id="PF03772">
    <property type="entry name" value="Competence"/>
    <property type="match status" value="1"/>
</dbReference>
<feature type="transmembrane region" description="Helical" evidence="6">
    <location>
        <begin position="355"/>
        <end position="378"/>
    </location>
</feature>
<gene>
    <name evidence="8" type="ORF">VSF3289_01971</name>
</gene>
<dbReference type="InterPro" id="IPR001279">
    <property type="entry name" value="Metallo-B-lactamas"/>
</dbReference>
<reference evidence="8 9" key="1">
    <citation type="submission" date="2016-08" db="EMBL/GenBank/DDBJ databases">
        <title>Genome sequencing of Vibrio scophthalmi strain FP3289, an isolated from Paralichthys olivaceus.</title>
        <authorList>
            <person name="Han H.-J."/>
        </authorList>
    </citation>
    <scope>NUCLEOTIDE SEQUENCE [LARGE SCALE GENOMIC DNA]</scope>
    <source>
        <strain evidence="8 9">FP3289</strain>
    </source>
</reference>
<comment type="caution">
    <text evidence="8">The sequence shown here is derived from an EMBL/GenBank/DDBJ whole genome shotgun (WGS) entry which is preliminary data.</text>
</comment>
<dbReference type="EMBL" id="MDCJ01000002">
    <property type="protein sequence ID" value="ODS11704.1"/>
    <property type="molecule type" value="Genomic_DNA"/>
</dbReference>
<keyword evidence="3 6" id="KW-0812">Transmembrane</keyword>
<dbReference type="InterPro" id="IPR035681">
    <property type="entry name" value="ComA-like_MBL"/>
</dbReference>
<dbReference type="RefSeq" id="WP_083239612.1">
    <property type="nucleotide sequence ID" value="NZ_MDCJ01000002.1"/>
</dbReference>
<feature type="transmembrane region" description="Helical" evidence="6">
    <location>
        <begin position="262"/>
        <end position="285"/>
    </location>
</feature>
<dbReference type="InterPro" id="IPR036866">
    <property type="entry name" value="RibonucZ/Hydroxyglut_hydro"/>
</dbReference>
<evidence type="ECO:0000256" key="4">
    <source>
        <dbReference type="ARBA" id="ARBA00022989"/>
    </source>
</evidence>
<dbReference type="Pfam" id="PF00753">
    <property type="entry name" value="Lactamase_B"/>
    <property type="match status" value="1"/>
</dbReference>
<feature type="transmembrane region" description="Helical" evidence="6">
    <location>
        <begin position="306"/>
        <end position="322"/>
    </location>
</feature>
<feature type="transmembrane region" description="Helical" evidence="6">
    <location>
        <begin position="420"/>
        <end position="444"/>
    </location>
</feature>
<feature type="transmembrane region" description="Helical" evidence="6">
    <location>
        <begin position="328"/>
        <end position="348"/>
    </location>
</feature>
<evidence type="ECO:0000256" key="3">
    <source>
        <dbReference type="ARBA" id="ARBA00022692"/>
    </source>
</evidence>
<evidence type="ECO:0000256" key="6">
    <source>
        <dbReference type="SAM" id="Phobius"/>
    </source>
</evidence>
<feature type="transmembrane region" description="Helical" evidence="6">
    <location>
        <begin position="232"/>
        <end position="256"/>
    </location>
</feature>
<accession>A0A1E3WPL6</accession>
<sequence>MSLFLHYWTLASFATLIITASHWPNMPSWMWSVPCLVWLLLSFYCRRLRWGCGVAAALIVILTSGNLLHHQSNTLFQAGSNVTINAEVDSLFKPINHGFQGIASVRSINGERLNYLSRPKVYLIAPKNLQLGDQITAQARLKPVIGVLNEVGFDREKHAMSQGVVGIVSINRNHSYFIESQLSFRQILFNRMFQASDSLANQGLLLALSFGERAYIDPSQWQALQQSGLSHLIAISGLHVGIAFSVGWFVGLGLVLLGGKKVYLPVICGGVGALAYTWLAGFAIPTQRALWMVAVLMALQLTRTHTSYRFTWLLVVCALLFTDPKAAYASSFWLSITAVATIFLFLSLRLPLRSVLLKALLMQLCLVVVMALLVAWLYNGLSLHALLYNLIFVPWFSFVIIPLLLFTVVFAVFFPPLIQWLLSTIDLLLMPLSLALPLSHWLWFELSEQQVLLPIVVLFVLVLALVMRRKPLLIVFLSMILALNVRKDERVWRLDLLDVGHGLALVIEKNNRALLYDTGAAWQRTFLGAALKLNQDGNDEQISQGSYAQQLIIPWLSRRGVMLDGVIVSHFDNDHAGGLAAIRRRCPEAKVWSSQTENRMTTVNEPCIKGQRWQWQGIDFEVLWPPKLTSRAYNPHSCVVRVHDGEYGHTVLLTGDIEAVAQWMLLQGTEPLHSDVIVVPHHGSKTSSSTAFIKRVSPQLALSSSAFQGRWQLPNPAVKARYLAANAQWLDTGSSGQVTLFYRGKNRRLITMRSSKGLAWYRQMLRKRVE</sequence>
<dbReference type="Pfam" id="PF13567">
    <property type="entry name" value="DUF4131"/>
    <property type="match status" value="1"/>
</dbReference>
<dbReference type="CDD" id="cd07731">
    <property type="entry name" value="ComA-like_MBL-fold"/>
    <property type="match status" value="1"/>
</dbReference>
<name>A0A1E3WPL6_9VIBR</name>
<dbReference type="InterPro" id="IPR004477">
    <property type="entry name" value="ComEC_N"/>
</dbReference>
<dbReference type="Gene3D" id="3.60.15.10">
    <property type="entry name" value="Ribonuclease Z/Hydroxyacylglutathione hydrolase-like"/>
    <property type="match status" value="1"/>
</dbReference>
<proteinExistence type="predicted"/>
<dbReference type="InterPro" id="IPR004797">
    <property type="entry name" value="Competence_ComEC/Rec2"/>
</dbReference>
<evidence type="ECO:0000256" key="1">
    <source>
        <dbReference type="ARBA" id="ARBA00004651"/>
    </source>
</evidence>
<dbReference type="InterPro" id="IPR052159">
    <property type="entry name" value="Competence_DNA_uptake"/>
</dbReference>
<dbReference type="PATRIC" id="fig|45658.8.peg.1981"/>
<comment type="subcellular location">
    <subcellularLocation>
        <location evidence="1">Cell membrane</location>
        <topology evidence="1">Multi-pass membrane protein</topology>
    </subcellularLocation>
</comment>
<protein>
    <submittedName>
        <fullName evidence="8">Recombination protein</fullName>
    </submittedName>
</protein>
<dbReference type="OrthoDB" id="9761531at2"/>